<protein>
    <recommendedName>
        <fullName evidence="6">Protein kinase domain-containing protein</fullName>
    </recommendedName>
</protein>
<accession>A0A7J7L101</accession>
<comment type="subcellular location">
    <subcellularLocation>
        <location evidence="1">Membrane</location>
        <topology evidence="1">Single-pass membrane protein</topology>
    </subcellularLocation>
</comment>
<reference evidence="7 8" key="1">
    <citation type="journal article" date="2020" name="IScience">
        <title>Genome Sequencing of the Endangered Kingdonia uniflora (Circaeasteraceae, Ranunculales) Reveals Potential Mechanisms of Evolutionary Specialization.</title>
        <authorList>
            <person name="Sun Y."/>
            <person name="Deng T."/>
            <person name="Zhang A."/>
            <person name="Moore M.J."/>
            <person name="Landis J.B."/>
            <person name="Lin N."/>
            <person name="Zhang H."/>
            <person name="Zhang X."/>
            <person name="Huang J."/>
            <person name="Zhang X."/>
            <person name="Sun H."/>
            <person name="Wang H."/>
        </authorList>
    </citation>
    <scope>NUCLEOTIDE SEQUENCE [LARGE SCALE GENOMIC DNA]</scope>
    <source>
        <strain evidence="7">TB1705</strain>
        <tissue evidence="7">Leaf</tissue>
    </source>
</reference>
<dbReference type="EMBL" id="JACGCM010002755">
    <property type="protein sequence ID" value="KAF6136242.1"/>
    <property type="molecule type" value="Genomic_DNA"/>
</dbReference>
<keyword evidence="5" id="KW-0472">Membrane</keyword>
<dbReference type="InterPro" id="IPR025287">
    <property type="entry name" value="WAK_GUB"/>
</dbReference>
<evidence type="ECO:0000256" key="5">
    <source>
        <dbReference type="SAM" id="Phobius"/>
    </source>
</evidence>
<evidence type="ECO:0000256" key="3">
    <source>
        <dbReference type="ARBA" id="ARBA00022741"/>
    </source>
</evidence>
<dbReference type="PROSITE" id="PS50011">
    <property type="entry name" value="PROTEIN_KINASE_DOM"/>
    <property type="match status" value="1"/>
</dbReference>
<evidence type="ECO:0000259" key="6">
    <source>
        <dbReference type="PROSITE" id="PS50011"/>
    </source>
</evidence>
<dbReference type="Proteomes" id="UP000541444">
    <property type="component" value="Unassembled WGS sequence"/>
</dbReference>
<keyword evidence="4" id="KW-0067">ATP-binding</keyword>
<keyword evidence="5" id="KW-0812">Transmembrane</keyword>
<dbReference type="InterPro" id="IPR011009">
    <property type="entry name" value="Kinase-like_dom_sf"/>
</dbReference>
<gene>
    <name evidence="7" type="ORF">GIB67_001651</name>
</gene>
<dbReference type="GO" id="GO:0005524">
    <property type="term" value="F:ATP binding"/>
    <property type="evidence" value="ECO:0007669"/>
    <property type="project" value="UniProtKB-KW"/>
</dbReference>
<dbReference type="GO" id="GO:0016020">
    <property type="term" value="C:membrane"/>
    <property type="evidence" value="ECO:0007669"/>
    <property type="project" value="UniProtKB-SubCell"/>
</dbReference>
<keyword evidence="5" id="KW-1133">Transmembrane helix</keyword>
<keyword evidence="8" id="KW-1185">Reference proteome</keyword>
<dbReference type="InterPro" id="IPR000719">
    <property type="entry name" value="Prot_kinase_dom"/>
</dbReference>
<dbReference type="Pfam" id="PF13947">
    <property type="entry name" value="GUB_WAK_bind"/>
    <property type="match status" value="1"/>
</dbReference>
<evidence type="ECO:0000256" key="4">
    <source>
        <dbReference type="ARBA" id="ARBA00022840"/>
    </source>
</evidence>
<dbReference type="GO" id="GO:0030247">
    <property type="term" value="F:polysaccharide binding"/>
    <property type="evidence" value="ECO:0007669"/>
    <property type="project" value="InterPro"/>
</dbReference>
<dbReference type="Gene3D" id="3.30.200.20">
    <property type="entry name" value="Phosphorylase Kinase, domain 1"/>
    <property type="match status" value="1"/>
</dbReference>
<sequence>MSSFFPLPILVCYSIILAPFPLLTISSTPLFFPNKCNDRCGNLLIPFPFHLNHSCQYFHPDDFRLSCTNTSTLLLNIGSQTFQVLEFYSDGILLTSLVVGNSSVCDLHYLDHAKALSFQINGNGVYAISMDNVVGLYDCEDSSVCKLDCDNTTLPACDDNATTSTTTTCCYPLSDHSIWPGGDGSFSVFTQYGCRGFSTWIVPPTSPRKGKRGIKLEWALPADYAKGGELCDKNAFIINATTVKAGVRCACNNGFIGDGFVQGVRCLKSCIKDGREAYGATCNTSRNSKKKLAFLACFFASVMILAILAAIYALLRRSINKSNTSDHHTDLHWGTVSFGKACRMRLFTYLELEEATKGFEDGQKLVDCINGTIHIGVLGDGSRVAVQRVHCENERNLTMILSRVKNLSQVSHKNVVPLLGCCIESVYTVLVIYEYYANGTLEEHLSQGRKQKVGLDWYHRLNIASQTANALAFLQYEISPPIYHHDLKSSSIFLDQDYSVKVAAFKLLSSGLEDERHMCHSSEDLGLYRSDVYDFGVLLLEIISGSRHADLERTALPKIRSGQLEEIVDPLLYFHEQPTFHREQIEIVADLATRCLLFGGDGRMGMTDAARELVHITKESLDRGSRREPVLDETFSNSSLLQMISTSPDSIYVL</sequence>
<evidence type="ECO:0000313" key="8">
    <source>
        <dbReference type="Proteomes" id="UP000541444"/>
    </source>
</evidence>
<keyword evidence="3" id="KW-0547">Nucleotide-binding</keyword>
<name>A0A7J7L101_9MAGN</name>
<dbReference type="Gene3D" id="1.10.510.10">
    <property type="entry name" value="Transferase(Phosphotransferase) domain 1"/>
    <property type="match status" value="1"/>
</dbReference>
<organism evidence="7 8">
    <name type="scientific">Kingdonia uniflora</name>
    <dbReference type="NCBI Taxonomy" id="39325"/>
    <lineage>
        <taxon>Eukaryota</taxon>
        <taxon>Viridiplantae</taxon>
        <taxon>Streptophyta</taxon>
        <taxon>Embryophyta</taxon>
        <taxon>Tracheophyta</taxon>
        <taxon>Spermatophyta</taxon>
        <taxon>Magnoliopsida</taxon>
        <taxon>Ranunculales</taxon>
        <taxon>Circaeasteraceae</taxon>
        <taxon>Kingdonia</taxon>
    </lineage>
</organism>
<feature type="transmembrane region" description="Helical" evidence="5">
    <location>
        <begin position="292"/>
        <end position="315"/>
    </location>
</feature>
<dbReference type="Pfam" id="PF07714">
    <property type="entry name" value="PK_Tyr_Ser-Thr"/>
    <property type="match status" value="1"/>
</dbReference>
<evidence type="ECO:0000256" key="2">
    <source>
        <dbReference type="ARBA" id="ARBA00022729"/>
    </source>
</evidence>
<feature type="domain" description="Protein kinase" evidence="6">
    <location>
        <begin position="359"/>
        <end position="618"/>
    </location>
</feature>
<evidence type="ECO:0000313" key="7">
    <source>
        <dbReference type="EMBL" id="KAF6136242.1"/>
    </source>
</evidence>
<dbReference type="PANTHER" id="PTHR46008">
    <property type="entry name" value="LEAF RUST 10 DISEASE-RESISTANCE LOCUS RECEPTOR-LIKE PROTEIN KINASE-LIKE 1.4"/>
    <property type="match status" value="1"/>
</dbReference>
<evidence type="ECO:0000256" key="1">
    <source>
        <dbReference type="ARBA" id="ARBA00004167"/>
    </source>
</evidence>
<dbReference type="GO" id="GO:0004672">
    <property type="term" value="F:protein kinase activity"/>
    <property type="evidence" value="ECO:0007669"/>
    <property type="project" value="InterPro"/>
</dbReference>
<dbReference type="OrthoDB" id="1847747at2759"/>
<dbReference type="AlphaFoldDB" id="A0A7J7L101"/>
<dbReference type="SUPFAM" id="SSF56112">
    <property type="entry name" value="Protein kinase-like (PK-like)"/>
    <property type="match status" value="1"/>
</dbReference>
<keyword evidence="2" id="KW-0732">Signal</keyword>
<proteinExistence type="predicted"/>
<dbReference type="InterPro" id="IPR001245">
    <property type="entry name" value="Ser-Thr/Tyr_kinase_cat_dom"/>
</dbReference>
<comment type="caution">
    <text evidence="7">The sequence shown here is derived from an EMBL/GenBank/DDBJ whole genome shotgun (WGS) entry which is preliminary data.</text>
</comment>